<reference evidence="2 3" key="1">
    <citation type="submission" date="2024-09" db="EMBL/GenBank/DDBJ databases">
        <authorList>
            <person name="Lee S.D."/>
        </authorList>
    </citation>
    <scope>NUCLEOTIDE SEQUENCE [LARGE SCALE GENOMIC DNA]</scope>
    <source>
        <strain evidence="2 3">N8-3</strain>
    </source>
</reference>
<feature type="transmembrane region" description="Helical" evidence="1">
    <location>
        <begin position="12"/>
        <end position="31"/>
    </location>
</feature>
<gene>
    <name evidence="2" type="ORF">ACEZDE_04385</name>
</gene>
<proteinExistence type="predicted"/>
<keyword evidence="1" id="KW-0812">Transmembrane</keyword>
<feature type="transmembrane region" description="Helical" evidence="1">
    <location>
        <begin position="37"/>
        <end position="58"/>
    </location>
</feature>
<organism evidence="2 3">
    <name type="scientific">Streptacidiphilus cavernicola</name>
    <dbReference type="NCBI Taxonomy" id="3342716"/>
    <lineage>
        <taxon>Bacteria</taxon>
        <taxon>Bacillati</taxon>
        <taxon>Actinomycetota</taxon>
        <taxon>Actinomycetes</taxon>
        <taxon>Kitasatosporales</taxon>
        <taxon>Streptomycetaceae</taxon>
        <taxon>Streptacidiphilus</taxon>
    </lineage>
</organism>
<keyword evidence="1" id="KW-0472">Membrane</keyword>
<keyword evidence="3" id="KW-1185">Reference proteome</keyword>
<comment type="caution">
    <text evidence="2">The sequence shown here is derived from an EMBL/GenBank/DDBJ whole genome shotgun (WGS) entry which is preliminary data.</text>
</comment>
<dbReference type="EMBL" id="JBHFAB010000003">
    <property type="protein sequence ID" value="MFC1415882.1"/>
    <property type="molecule type" value="Genomic_DNA"/>
</dbReference>
<evidence type="ECO:0000313" key="2">
    <source>
        <dbReference type="EMBL" id="MFC1415882.1"/>
    </source>
</evidence>
<name>A0ABV6VQL9_9ACTN</name>
<keyword evidence="1" id="KW-1133">Transmembrane helix</keyword>
<dbReference type="RefSeq" id="WP_380532431.1">
    <property type="nucleotide sequence ID" value="NZ_JBHFAB010000003.1"/>
</dbReference>
<dbReference type="Proteomes" id="UP001592531">
    <property type="component" value="Unassembled WGS sequence"/>
</dbReference>
<protein>
    <recommendedName>
        <fullName evidence="4">PH domain-containing protein</fullName>
    </recommendedName>
</protein>
<evidence type="ECO:0008006" key="4">
    <source>
        <dbReference type="Google" id="ProtNLM"/>
    </source>
</evidence>
<accession>A0ABV6VQL9</accession>
<sequence>MEALWLEREPMARHGAAITVLLLVGGIPVLLTAGAPLALAARIVVVSGAVLLGLVLAVRTERAAVHCQPEEIVIRGLVRNRRVRIRDVIGVRGNHVYWGSSRGALRRSRLTGVADLPSRFPGVGASSHRNPELLEAWIEQAVGSRLKGRARNVPRLDDAALSRELQLAGAGVRWEAHRRRLSPEPPKLRWLGVRDAAAAEAAKRHLDTHRKQN</sequence>
<evidence type="ECO:0000256" key="1">
    <source>
        <dbReference type="SAM" id="Phobius"/>
    </source>
</evidence>
<evidence type="ECO:0000313" key="3">
    <source>
        <dbReference type="Proteomes" id="UP001592531"/>
    </source>
</evidence>